<feature type="chain" id="PRO_5012544252" description="Secreted protein" evidence="1">
    <location>
        <begin position="28"/>
        <end position="82"/>
    </location>
</feature>
<organism evidence="2 3">
    <name type="scientific">Aspergillus sydowii CBS 593.65</name>
    <dbReference type="NCBI Taxonomy" id="1036612"/>
    <lineage>
        <taxon>Eukaryota</taxon>
        <taxon>Fungi</taxon>
        <taxon>Dikarya</taxon>
        <taxon>Ascomycota</taxon>
        <taxon>Pezizomycotina</taxon>
        <taxon>Eurotiomycetes</taxon>
        <taxon>Eurotiomycetidae</taxon>
        <taxon>Eurotiales</taxon>
        <taxon>Aspergillaceae</taxon>
        <taxon>Aspergillus</taxon>
        <taxon>Aspergillus subgen. Nidulantes</taxon>
    </lineage>
</organism>
<gene>
    <name evidence="2" type="ORF">ASPSYDRAFT_52556</name>
</gene>
<protein>
    <recommendedName>
        <fullName evidence="4">Secreted protein</fullName>
    </recommendedName>
</protein>
<name>A0A1L9SXV3_9EURO</name>
<evidence type="ECO:0000313" key="3">
    <source>
        <dbReference type="Proteomes" id="UP000184356"/>
    </source>
</evidence>
<accession>A0A1L9SXV3</accession>
<keyword evidence="3" id="KW-1185">Reference proteome</keyword>
<dbReference type="VEuPathDB" id="FungiDB:ASPSYDRAFT_52556"/>
<evidence type="ECO:0000313" key="2">
    <source>
        <dbReference type="EMBL" id="OJJ52052.1"/>
    </source>
</evidence>
<dbReference type="GeneID" id="63764582"/>
<keyword evidence="1" id="KW-0732">Signal</keyword>
<sequence>MAMQHLFTSPTLVPLFVPLAALSNTDGAWRSIFLSLKTLRCVGLPPLEKRSTLLLTYWATVASLSDFALQCRDDSAKTSSGR</sequence>
<feature type="signal peptide" evidence="1">
    <location>
        <begin position="1"/>
        <end position="27"/>
    </location>
</feature>
<dbReference type="EMBL" id="KV878606">
    <property type="protein sequence ID" value="OJJ52052.1"/>
    <property type="molecule type" value="Genomic_DNA"/>
</dbReference>
<evidence type="ECO:0008006" key="4">
    <source>
        <dbReference type="Google" id="ProtNLM"/>
    </source>
</evidence>
<dbReference type="RefSeq" id="XP_040695858.1">
    <property type="nucleotide sequence ID" value="XM_040848509.1"/>
</dbReference>
<dbReference type="AlphaFoldDB" id="A0A1L9SXV3"/>
<evidence type="ECO:0000256" key="1">
    <source>
        <dbReference type="SAM" id="SignalP"/>
    </source>
</evidence>
<reference evidence="3" key="1">
    <citation type="journal article" date="2017" name="Genome Biol.">
        <title>Comparative genomics reveals high biological diversity and specific adaptations in the industrially and medically important fungal genus Aspergillus.</title>
        <authorList>
            <person name="de Vries R.P."/>
            <person name="Riley R."/>
            <person name="Wiebenga A."/>
            <person name="Aguilar-Osorio G."/>
            <person name="Amillis S."/>
            <person name="Uchima C.A."/>
            <person name="Anderluh G."/>
            <person name="Asadollahi M."/>
            <person name="Askin M."/>
            <person name="Barry K."/>
            <person name="Battaglia E."/>
            <person name="Bayram O."/>
            <person name="Benocci T."/>
            <person name="Braus-Stromeyer S.A."/>
            <person name="Caldana C."/>
            <person name="Canovas D."/>
            <person name="Cerqueira G.C."/>
            <person name="Chen F."/>
            <person name="Chen W."/>
            <person name="Choi C."/>
            <person name="Clum A."/>
            <person name="Dos Santos R.A."/>
            <person name="Damasio A.R."/>
            <person name="Diallinas G."/>
            <person name="Emri T."/>
            <person name="Fekete E."/>
            <person name="Flipphi M."/>
            <person name="Freyberg S."/>
            <person name="Gallo A."/>
            <person name="Gournas C."/>
            <person name="Habgood R."/>
            <person name="Hainaut M."/>
            <person name="Harispe M.L."/>
            <person name="Henrissat B."/>
            <person name="Hilden K.S."/>
            <person name="Hope R."/>
            <person name="Hossain A."/>
            <person name="Karabika E."/>
            <person name="Karaffa L."/>
            <person name="Karanyi Z."/>
            <person name="Krasevec N."/>
            <person name="Kuo A."/>
            <person name="Kusch H."/>
            <person name="LaButti K."/>
            <person name="Lagendijk E.L."/>
            <person name="Lapidus A."/>
            <person name="Levasseur A."/>
            <person name="Lindquist E."/>
            <person name="Lipzen A."/>
            <person name="Logrieco A.F."/>
            <person name="MacCabe A."/>
            <person name="Maekelae M.R."/>
            <person name="Malavazi I."/>
            <person name="Melin P."/>
            <person name="Meyer V."/>
            <person name="Mielnichuk N."/>
            <person name="Miskei M."/>
            <person name="Molnar A.P."/>
            <person name="Mule G."/>
            <person name="Ngan C.Y."/>
            <person name="Orejas M."/>
            <person name="Orosz E."/>
            <person name="Ouedraogo J.P."/>
            <person name="Overkamp K.M."/>
            <person name="Park H.-S."/>
            <person name="Perrone G."/>
            <person name="Piumi F."/>
            <person name="Punt P.J."/>
            <person name="Ram A.F."/>
            <person name="Ramon A."/>
            <person name="Rauscher S."/>
            <person name="Record E."/>
            <person name="Riano-Pachon D.M."/>
            <person name="Robert V."/>
            <person name="Roehrig J."/>
            <person name="Ruller R."/>
            <person name="Salamov A."/>
            <person name="Salih N.S."/>
            <person name="Samson R.A."/>
            <person name="Sandor E."/>
            <person name="Sanguinetti M."/>
            <person name="Schuetze T."/>
            <person name="Sepcic K."/>
            <person name="Shelest E."/>
            <person name="Sherlock G."/>
            <person name="Sophianopoulou V."/>
            <person name="Squina F.M."/>
            <person name="Sun H."/>
            <person name="Susca A."/>
            <person name="Todd R.B."/>
            <person name="Tsang A."/>
            <person name="Unkles S.E."/>
            <person name="van de Wiele N."/>
            <person name="van Rossen-Uffink D."/>
            <person name="Oliveira J.V."/>
            <person name="Vesth T.C."/>
            <person name="Visser J."/>
            <person name="Yu J.-H."/>
            <person name="Zhou M."/>
            <person name="Andersen M.R."/>
            <person name="Archer D.B."/>
            <person name="Baker S.E."/>
            <person name="Benoit I."/>
            <person name="Brakhage A.A."/>
            <person name="Braus G.H."/>
            <person name="Fischer R."/>
            <person name="Frisvad J.C."/>
            <person name="Goldman G.H."/>
            <person name="Houbraken J."/>
            <person name="Oakley B."/>
            <person name="Pocsi I."/>
            <person name="Scazzocchio C."/>
            <person name="Seiboth B."/>
            <person name="vanKuyk P.A."/>
            <person name="Wortman J."/>
            <person name="Dyer P.S."/>
            <person name="Grigoriev I.V."/>
        </authorList>
    </citation>
    <scope>NUCLEOTIDE SEQUENCE [LARGE SCALE GENOMIC DNA]</scope>
    <source>
        <strain evidence="3">CBS 593.65</strain>
    </source>
</reference>
<proteinExistence type="predicted"/>
<dbReference type="Proteomes" id="UP000184356">
    <property type="component" value="Unassembled WGS sequence"/>
</dbReference>